<dbReference type="FunFam" id="3.30.310.130:FF:000006">
    <property type="entry name" value="Probable ubiquitin-like-specific protease 2B"/>
    <property type="match status" value="1"/>
</dbReference>
<comment type="similarity">
    <text evidence="1">Belongs to the peptidase C48 family.</text>
</comment>
<proteinExistence type="inferred from homology"/>
<dbReference type="InterPro" id="IPR003653">
    <property type="entry name" value="Peptidase_C48_C"/>
</dbReference>
<dbReference type="InterPro" id="IPR057375">
    <property type="entry name" value="ULP2A/B_PH"/>
</dbReference>
<evidence type="ECO:0000256" key="4">
    <source>
        <dbReference type="ARBA" id="ARBA00022801"/>
    </source>
</evidence>
<evidence type="ECO:0000313" key="8">
    <source>
        <dbReference type="EMBL" id="GAA0163811.1"/>
    </source>
</evidence>
<feature type="compositionally biased region" description="Basic and acidic residues" evidence="6">
    <location>
        <begin position="750"/>
        <end position="781"/>
    </location>
</feature>
<gene>
    <name evidence="8" type="ORF">LIER_19589</name>
</gene>
<protein>
    <submittedName>
        <fullName evidence="8">Protease</fullName>
    </submittedName>
</protein>
<dbReference type="PANTHER" id="PTHR47764:SF4">
    <property type="entry name" value="UBIQUITIN-LIKE-SPECIFIC PROTEASE 2B ISOFORM X1-RELATED"/>
    <property type="match status" value="1"/>
</dbReference>
<keyword evidence="9" id="KW-1185">Reference proteome</keyword>
<dbReference type="GO" id="GO:0008234">
    <property type="term" value="F:cysteine-type peptidase activity"/>
    <property type="evidence" value="ECO:0007669"/>
    <property type="project" value="InterPro"/>
</dbReference>
<organism evidence="8 9">
    <name type="scientific">Lithospermum erythrorhizon</name>
    <name type="common">Purple gromwell</name>
    <name type="synonym">Lithospermum officinale var. erythrorhizon</name>
    <dbReference type="NCBI Taxonomy" id="34254"/>
    <lineage>
        <taxon>Eukaryota</taxon>
        <taxon>Viridiplantae</taxon>
        <taxon>Streptophyta</taxon>
        <taxon>Embryophyta</taxon>
        <taxon>Tracheophyta</taxon>
        <taxon>Spermatophyta</taxon>
        <taxon>Magnoliopsida</taxon>
        <taxon>eudicotyledons</taxon>
        <taxon>Gunneridae</taxon>
        <taxon>Pentapetalae</taxon>
        <taxon>asterids</taxon>
        <taxon>lamiids</taxon>
        <taxon>Boraginales</taxon>
        <taxon>Boraginaceae</taxon>
        <taxon>Boraginoideae</taxon>
        <taxon>Lithospermeae</taxon>
        <taxon>Lithospermum</taxon>
    </lineage>
</organism>
<name>A0AAV3QKW3_LITER</name>
<keyword evidence="3" id="KW-0833">Ubl conjugation pathway</keyword>
<dbReference type="Gene3D" id="1.10.418.20">
    <property type="match status" value="1"/>
</dbReference>
<feature type="domain" description="Ubiquitin-like protease family profile" evidence="7">
    <location>
        <begin position="246"/>
        <end position="441"/>
    </location>
</feature>
<dbReference type="InterPro" id="IPR038765">
    <property type="entry name" value="Papain-like_cys_pep_sf"/>
</dbReference>
<feature type="compositionally biased region" description="Basic and acidic residues" evidence="6">
    <location>
        <begin position="733"/>
        <end position="742"/>
    </location>
</feature>
<dbReference type="Gene3D" id="3.30.310.130">
    <property type="entry name" value="Ubiquitin-related"/>
    <property type="match status" value="1"/>
</dbReference>
<dbReference type="PROSITE" id="PS50600">
    <property type="entry name" value="ULP_PROTEASE"/>
    <property type="match status" value="1"/>
</dbReference>
<dbReference type="AlphaFoldDB" id="A0AAV3QKW3"/>
<evidence type="ECO:0000313" key="9">
    <source>
        <dbReference type="Proteomes" id="UP001454036"/>
    </source>
</evidence>
<dbReference type="Proteomes" id="UP001454036">
    <property type="component" value="Unassembled WGS sequence"/>
</dbReference>
<evidence type="ECO:0000259" key="7">
    <source>
        <dbReference type="PROSITE" id="PS50600"/>
    </source>
</evidence>
<evidence type="ECO:0000256" key="5">
    <source>
        <dbReference type="ARBA" id="ARBA00057729"/>
    </source>
</evidence>
<evidence type="ECO:0000256" key="3">
    <source>
        <dbReference type="ARBA" id="ARBA00022786"/>
    </source>
</evidence>
<sequence length="884" mass="99755">MSMDESESVGLSLDTSQLNGDCSEFLANDDSQGTFSDTVDSMDEASSSHSSVVADDNLSYFQPSLDRSVLGWETVDGKMAIVFFPDFIVCGNLHWNCIDFKVIFFDDCVRASGSTAHGQEEFCIELAIENIVDIRSQREGRKEMVEVKINVIARDSQQVLNLDGTSSVEELKFSVVDSLWHEKIEEIISLNVKYKALWNFMLDTDMGVDLEALLSQEIFPGPKKFIPEFVENFEEVIYPEGDPDAVSISIRDVDMLKPDTFINDTIIDFYIKYLKNTMILPEERSRFHFFNCFFFRKLADMDKDPSSAFEGRAAFLRVRKWTRKVDLFSKDFIFIPVNYSYHWSLILICHPREIAKISDENAENLARVPCILHMDSLRGSHANLKDLIQSYLWEEWKERQRGTDEAIASKFLNLRFIPLELPQQQNLYDCGLFLLHYLESFLEAHLENFSPFMMKKSEIPNFLTSKWFLPDEPYIKRSAIMRLIHGLVNNHHSRSEQHCPSINPKSNEDKENALELIGAGVSPSKNGSNQHMPISRGGLGIEMDLLQASSFESTQGRMHGSGLVLRELFDPVSSETLLLGVKHQALDRTSSISGCRNGLPPMEEEVEADLQFVQISTEPGSQHFEANDLETSPLNNQSEVYSNKRLSHEEYENSLSYPANPACNSGGPIVAEKPSLRVTNLDDNMDHPNHESAGNTESSRKPEATFLDNLMDLPNHESAGNTESSIKPEATGLDDHMDHPNRESAGNTESPRKLEASGLDDHMDHPNRESAGDTESSRKPEATGLDDLMNHPSHESAGNTERSRKRECPSDITVGKSVSSCPSLSHHHDNADHPIPFLDKLPEVSLQNNETCVQEDLPATKKLRRMFPLKMDNPEATLSEDLHL</sequence>
<comment type="caution">
    <text evidence="8">The sequence shown here is derived from an EMBL/GenBank/DDBJ whole genome shotgun (WGS) entry which is preliminary data.</text>
</comment>
<accession>A0AAV3QKW3</accession>
<dbReference type="SUPFAM" id="SSF54001">
    <property type="entry name" value="Cysteine proteinases"/>
    <property type="match status" value="1"/>
</dbReference>
<dbReference type="Pfam" id="PF02902">
    <property type="entry name" value="Peptidase_C48"/>
    <property type="match status" value="1"/>
</dbReference>
<evidence type="ECO:0000256" key="2">
    <source>
        <dbReference type="ARBA" id="ARBA00022670"/>
    </source>
</evidence>
<comment type="function">
    <text evidence="5">Protease that catalyzes two essential functions in the SUMO pathway: processing of full-length SUMOs to their mature forms and deconjugation of SUMO from targeted proteins.</text>
</comment>
<dbReference type="GO" id="GO:0006508">
    <property type="term" value="P:proteolysis"/>
    <property type="evidence" value="ECO:0007669"/>
    <property type="project" value="UniProtKB-KW"/>
</dbReference>
<keyword evidence="4" id="KW-0378">Hydrolase</keyword>
<feature type="region of interest" description="Disordered" evidence="6">
    <location>
        <begin position="679"/>
        <end position="836"/>
    </location>
</feature>
<reference evidence="8 9" key="1">
    <citation type="submission" date="2024-01" db="EMBL/GenBank/DDBJ databases">
        <title>The complete chloroplast genome sequence of Lithospermum erythrorhizon: insights into the phylogenetic relationship among Boraginaceae species and the maternal lineages of purple gromwells.</title>
        <authorList>
            <person name="Okada T."/>
            <person name="Watanabe K."/>
        </authorList>
    </citation>
    <scope>NUCLEOTIDE SEQUENCE [LARGE SCALE GENOMIC DNA]</scope>
</reference>
<keyword evidence="2 8" id="KW-0645">Protease</keyword>
<dbReference type="PANTHER" id="PTHR47764">
    <property type="entry name" value="UBIQUITIN-LIKE-SPECIFIC PROTEASE 2B-RELATED"/>
    <property type="match status" value="1"/>
</dbReference>
<dbReference type="Pfam" id="PF25352">
    <property type="entry name" value="PH_ULP"/>
    <property type="match status" value="1"/>
</dbReference>
<dbReference type="EMBL" id="BAABME010004856">
    <property type="protein sequence ID" value="GAA0163811.1"/>
    <property type="molecule type" value="Genomic_DNA"/>
</dbReference>
<evidence type="ECO:0000256" key="6">
    <source>
        <dbReference type="SAM" id="MobiDB-lite"/>
    </source>
</evidence>
<evidence type="ECO:0000256" key="1">
    <source>
        <dbReference type="ARBA" id="ARBA00005234"/>
    </source>
</evidence>